<accession>A0A4Y3VGM2</accession>
<reference evidence="1 2" key="1">
    <citation type="submission" date="2019-06" db="EMBL/GenBank/DDBJ databases">
        <title>Whole genome shotgun sequence of Streptomyces spinoverrucosus NBRC 14228.</title>
        <authorList>
            <person name="Hosoyama A."/>
            <person name="Uohara A."/>
            <person name="Ohji S."/>
            <person name="Ichikawa N."/>
        </authorList>
    </citation>
    <scope>NUCLEOTIDE SEQUENCE [LARGE SCALE GENOMIC DNA]</scope>
    <source>
        <strain evidence="1 2">NBRC 14228</strain>
    </source>
</reference>
<dbReference type="EMBL" id="BJND01000020">
    <property type="protein sequence ID" value="GEC05365.1"/>
    <property type="molecule type" value="Genomic_DNA"/>
</dbReference>
<dbReference type="AlphaFoldDB" id="A0A4Y3VGM2"/>
<name>A0A4Y3VGM2_9ACTN</name>
<dbReference type="Proteomes" id="UP000317881">
    <property type="component" value="Unassembled WGS sequence"/>
</dbReference>
<protein>
    <submittedName>
        <fullName evidence="1">Uncharacterized protein</fullName>
    </submittedName>
</protein>
<sequence length="82" mass="8083">MRAAETPSVLLTRVNGAISPVGNDAVDLSAPSCDGLLTELDGRRVLVGPQGDIGGLLLLILAGASFAAEVLTPGSVSGPGKS</sequence>
<keyword evidence="2" id="KW-1185">Reference proteome</keyword>
<organism evidence="1 2">
    <name type="scientific">Streptomyces spinoverrucosus</name>
    <dbReference type="NCBI Taxonomy" id="284043"/>
    <lineage>
        <taxon>Bacteria</taxon>
        <taxon>Bacillati</taxon>
        <taxon>Actinomycetota</taxon>
        <taxon>Actinomycetes</taxon>
        <taxon>Kitasatosporales</taxon>
        <taxon>Streptomycetaceae</taxon>
        <taxon>Streptomyces</taxon>
    </lineage>
</organism>
<proteinExistence type="predicted"/>
<comment type="caution">
    <text evidence="1">The sequence shown here is derived from an EMBL/GenBank/DDBJ whole genome shotgun (WGS) entry which is preliminary data.</text>
</comment>
<gene>
    <name evidence="1" type="ORF">SSP24_30200</name>
</gene>
<evidence type="ECO:0000313" key="2">
    <source>
        <dbReference type="Proteomes" id="UP000317881"/>
    </source>
</evidence>
<evidence type="ECO:0000313" key="1">
    <source>
        <dbReference type="EMBL" id="GEC05365.1"/>
    </source>
</evidence>